<keyword evidence="1" id="KW-0175">Coiled coil</keyword>
<feature type="chain" id="PRO_5043594550" evidence="2">
    <location>
        <begin position="27"/>
        <end position="714"/>
    </location>
</feature>
<evidence type="ECO:0000313" key="3">
    <source>
        <dbReference type="EMBL" id="CAH2762414.1"/>
    </source>
</evidence>
<protein>
    <submittedName>
        <fullName evidence="4">Chromosome partition protein Smc</fullName>
    </submittedName>
</protein>
<evidence type="ECO:0000256" key="1">
    <source>
        <dbReference type="SAM" id="Coils"/>
    </source>
</evidence>
<dbReference type="Proteomes" id="UP001154111">
    <property type="component" value="Chromosome"/>
</dbReference>
<evidence type="ECO:0000313" key="5">
    <source>
        <dbReference type="Proteomes" id="UP001154095"/>
    </source>
</evidence>
<dbReference type="SUPFAM" id="SSF58104">
    <property type="entry name" value="Methyl-accepting chemotaxis protein (MCP) signaling domain"/>
    <property type="match status" value="1"/>
</dbReference>
<sequence>MKTKNSIRALSGAIAISMVAVVPVSANEPIKKDETVFVNLDSDGRVIHKVSSVHLHSDKELKTVSDKSNLKNIVNVKTDDQPGIAGNTVIWNTDQKDVYYQGDIEQSLPIETSIHYTLDGKTVRPEDIVGQSGRLKISIDIKNNDPRTIKLKNGGTKNGYAPYMVATVMNLSSDIFKDVTVNTGKLIQDGNNQIATFAVLPGMKENLGITKDFFGLDDHIEVQADVVDFEMSPIVFTATSNIPNLEALEEFDRVEDVARSIETLKDAANQLANGTQQLSDGSNQLNSGITDYVSAVGKVSDGSHELASGSGVFFDGIYRSSVGAQSLADNTSLFTEKTAQLGNGYMALSEGVTQYASKATQLSEGFIKASEALQPVRGSVTKLKTGMSQIDSGTQQLTTGSHQVVSGVNGVQGANTMGLGQIKQTAQTIASLKEQITVLEKAIALIPEDKDRTEIQQEYETLVKTVNALEQSNEAVNTIYGHVDTQLPTLVEGSEAVKQGLETVNTNQKSVLAGLGQLDHGLEQFETVSAQLNENAQKLNAGALVLDTKSKEASRGSQLLLDGSSKLSAGATELSSGIQKLNDGSIVVKEGLDALAQGSNQVYHAGSQLEAGATKLAEGSTELNNKVNEGMAEAKSHDEISMDDLTRILDVKDGLLEIAETNTTLSGLGSDMEGSSKMIMRTEAIKKEKETKVIEETVQEHKGFFAWIKEKISK</sequence>
<evidence type="ECO:0000256" key="2">
    <source>
        <dbReference type="SAM" id="SignalP"/>
    </source>
</evidence>
<dbReference type="NCBIfam" id="TIGR03057">
    <property type="entry name" value="xxxLxxG_by_4"/>
    <property type="match status" value="3"/>
</dbReference>
<keyword evidence="2" id="KW-0732">Signal</keyword>
<gene>
    <name evidence="4" type="primary">smc_3</name>
    <name evidence="4" type="ORF">ERYAMS2_01206</name>
    <name evidence="3" type="ORF">ERYAMS_00912</name>
</gene>
<dbReference type="RefSeq" id="WP_254006472.1">
    <property type="nucleotide sequence ID" value="NZ_OW659477.1"/>
</dbReference>
<dbReference type="Gene3D" id="1.10.287.950">
    <property type="entry name" value="Methyl-accepting chemotaxis protein"/>
    <property type="match status" value="2"/>
</dbReference>
<feature type="signal peptide" evidence="2">
    <location>
        <begin position="1"/>
        <end position="26"/>
    </location>
</feature>
<dbReference type="EMBL" id="OW659496">
    <property type="protein sequence ID" value="CAH2762414.1"/>
    <property type="molecule type" value="Genomic_DNA"/>
</dbReference>
<accession>A0AAU9VHE1</accession>
<evidence type="ECO:0000313" key="6">
    <source>
        <dbReference type="Proteomes" id="UP001154111"/>
    </source>
</evidence>
<dbReference type="InterPro" id="IPR023908">
    <property type="entry name" value="xxxLxxG_rpt"/>
</dbReference>
<dbReference type="AlphaFoldDB" id="A0AAU9VHE1"/>
<proteinExistence type="predicted"/>
<dbReference type="Proteomes" id="UP001154095">
    <property type="component" value="Chromosome"/>
</dbReference>
<dbReference type="EMBL" id="OW659477">
    <property type="protein sequence ID" value="CAH2762446.1"/>
    <property type="molecule type" value="Genomic_DNA"/>
</dbReference>
<evidence type="ECO:0000313" key="4">
    <source>
        <dbReference type="EMBL" id="CAH2762446.1"/>
    </source>
</evidence>
<organism evidence="4 6">
    <name type="scientific">Erysipelothrix amsterdamensis</name>
    <dbReference type="NCBI Taxonomy" id="2929157"/>
    <lineage>
        <taxon>Bacteria</taxon>
        <taxon>Bacillati</taxon>
        <taxon>Bacillota</taxon>
        <taxon>Erysipelotrichia</taxon>
        <taxon>Erysipelotrichales</taxon>
        <taxon>Erysipelotrichaceae</taxon>
        <taxon>Erysipelothrix</taxon>
    </lineage>
</organism>
<feature type="coiled-coil region" evidence="1">
    <location>
        <begin position="422"/>
        <end position="472"/>
    </location>
</feature>
<name>A0AAU9VHE1_9FIRM</name>
<keyword evidence="5" id="KW-1185">Reference proteome</keyword>
<reference evidence="4" key="1">
    <citation type="submission" date="2022-04" db="EMBL/GenBank/DDBJ databases">
        <authorList>
            <person name="Forde T."/>
        </authorList>
    </citation>
    <scope>NUCLEOTIDE SEQUENCE</scope>
    <source>
        <strain evidence="4">A18Y016a</strain>
        <strain evidence="3">A18Y020d</strain>
    </source>
</reference>